<protein>
    <recommendedName>
        <fullName evidence="2">non-specific serine/threonine protein kinase</fullName>
        <ecNumber evidence="2">2.7.11.1</ecNumber>
    </recommendedName>
</protein>
<evidence type="ECO:0000256" key="10">
    <source>
        <dbReference type="ARBA" id="ARBA00022741"/>
    </source>
</evidence>
<keyword evidence="13 19" id="KW-1133">Transmembrane helix</keyword>
<proteinExistence type="predicted"/>
<organism evidence="22 23">
    <name type="scientific">Prunus yedoensis var. nudiflora</name>
    <dbReference type="NCBI Taxonomy" id="2094558"/>
    <lineage>
        <taxon>Eukaryota</taxon>
        <taxon>Viridiplantae</taxon>
        <taxon>Streptophyta</taxon>
        <taxon>Embryophyta</taxon>
        <taxon>Tracheophyta</taxon>
        <taxon>Spermatophyta</taxon>
        <taxon>Magnoliopsida</taxon>
        <taxon>eudicotyledons</taxon>
        <taxon>Gunneridae</taxon>
        <taxon>Pentapetalae</taxon>
        <taxon>rosids</taxon>
        <taxon>fabids</taxon>
        <taxon>Rosales</taxon>
        <taxon>Rosaceae</taxon>
        <taxon>Amygdaloideae</taxon>
        <taxon>Amygdaleae</taxon>
        <taxon>Prunus</taxon>
    </lineage>
</organism>
<evidence type="ECO:0000256" key="14">
    <source>
        <dbReference type="ARBA" id="ARBA00023136"/>
    </source>
</evidence>
<evidence type="ECO:0000256" key="6">
    <source>
        <dbReference type="ARBA" id="ARBA00022679"/>
    </source>
</evidence>
<keyword evidence="7 19" id="KW-0812">Transmembrane</keyword>
<keyword evidence="9" id="KW-0677">Repeat</keyword>
<keyword evidence="4" id="KW-0597">Phosphoprotein</keyword>
<dbReference type="GO" id="GO:0004674">
    <property type="term" value="F:protein serine/threonine kinase activity"/>
    <property type="evidence" value="ECO:0007669"/>
    <property type="project" value="UniProtKB-KW"/>
</dbReference>
<dbReference type="PANTHER" id="PTHR45631">
    <property type="entry name" value="OS07G0107800 PROTEIN-RELATED"/>
    <property type="match status" value="1"/>
</dbReference>
<evidence type="ECO:0000256" key="16">
    <source>
        <dbReference type="ARBA" id="ARBA00047899"/>
    </source>
</evidence>
<dbReference type="Proteomes" id="UP000250321">
    <property type="component" value="Unassembled WGS sequence"/>
</dbReference>
<feature type="domain" description="Protein kinase" evidence="21">
    <location>
        <begin position="570"/>
        <end position="843"/>
    </location>
</feature>
<dbReference type="EMBL" id="PJQY01003457">
    <property type="protein sequence ID" value="PQM37360.1"/>
    <property type="molecule type" value="Genomic_DNA"/>
</dbReference>
<comment type="catalytic activity">
    <reaction evidence="17">
        <text>L-seryl-[protein] + ATP = O-phospho-L-seryl-[protein] + ADP + H(+)</text>
        <dbReference type="Rhea" id="RHEA:17989"/>
        <dbReference type="Rhea" id="RHEA-COMP:9863"/>
        <dbReference type="Rhea" id="RHEA-COMP:11604"/>
        <dbReference type="ChEBI" id="CHEBI:15378"/>
        <dbReference type="ChEBI" id="CHEBI:29999"/>
        <dbReference type="ChEBI" id="CHEBI:30616"/>
        <dbReference type="ChEBI" id="CHEBI:83421"/>
        <dbReference type="ChEBI" id="CHEBI:456216"/>
        <dbReference type="EC" id="2.7.11.1"/>
    </reaction>
</comment>
<dbReference type="SMART" id="SM00220">
    <property type="entry name" value="S_TKc"/>
    <property type="match status" value="1"/>
</dbReference>
<dbReference type="InterPro" id="IPR001611">
    <property type="entry name" value="Leu-rich_rpt"/>
</dbReference>
<dbReference type="FunFam" id="1.10.510.10:FF:000146">
    <property type="entry name" value="LRR receptor-like serine/threonine-protein kinase IOS1"/>
    <property type="match status" value="1"/>
</dbReference>
<evidence type="ECO:0000256" key="19">
    <source>
        <dbReference type="SAM" id="Phobius"/>
    </source>
</evidence>
<dbReference type="OrthoDB" id="2017114at2759"/>
<feature type="binding site" evidence="18">
    <location>
        <position position="597"/>
    </location>
    <ligand>
        <name>ATP</name>
        <dbReference type="ChEBI" id="CHEBI:30616"/>
    </ligand>
</feature>
<dbReference type="Gene3D" id="3.80.10.10">
    <property type="entry name" value="Ribonuclease Inhibitor"/>
    <property type="match status" value="1"/>
</dbReference>
<sequence>MEMFKHLLSALLCGFALILLVHAQDDQSGFISLDCGLPTNSSYSEPTTGLDYISDAAFISTGVSKSIAPQYKATHQQQAAYVRSFPQGVKNCYRVNITQGTKYLIRASFVYGNYDGLNKLPKFDLLFGANSWDSVAFVDASSSTIKELVHVPTLDYIHVCLVNKGTGTPFISALELRPLKNTTYVTPTGSLELFLRLDVGSTSNQSYRYDYDALDRIWVPYTFNKWTQLTTLLTVDAQSHNDYQAPSIAMRTASTPIDASASMDFSWESPDTSTEYYVYLHFAELQQLKANQSRAFNITLNGDYWFGPFVPKYLSTITVFSPSSLTGGNYSFSLVQTENSTLPPILNAMEVYTLIDLSQPETDGDDVAAIINVKSTYGVDKDWQGDPCTPQGYMWEGLNCSYSGSPRIISLDLSSSGLTGEITSYISNLAMLQSLDLSNNSLTGSVPEFLSKLPNLKVLNLERNKLNGSIPADLIQRSTSGSLSLSVGENADLCASISCKKEKKKKNIVIPIIASIGGFSILVVAAVAIFMGLKRGRKQGVPQQPNNQADSFESKKRQFTYSDVLRITNNFQTKVLGRGGFGKVYHGYVDDTQVAVKMLSPTSGQGYQQFQAEVKLLIRVHHRNLTSLVGYCNEGTNMALIYEFMAHGDLESHLLGEDSNANVLTWEGRLQIATDAAQGLEYLHNGCKPPIVHRDVKATNILLAENFQAKLADFGLSRIFPTDGGTHMSTAVAGTPGYLDPEYHTTGWLNEKSDVYSFGVVLLEIITSRHAISRTQEKVHVSQWVSSMLAKGDIKTIVDPRLRGDYEINSAWKAVELAMECVSETSTRRPNMSAVVTGLKECLAAELARTNVSRVTESTDSVVYSMNVTTELSPLASIHKMIFLVNIHLVFFAGQEVVIMLGKLSHFLYPLLGLIAVILVVHGQDQTGFINIDCGLPPNSSYNEQRTGLFYISDATVVDTGESKLLLVQDRGLYPQYVWYLRYFPEGIRNCYTINVTSGTKYLIRATFFYGDYDGQNKASEFDLHLGSNLWDTVYSNNTIKEIIHVPLQSYIQVCLVNTGSGTPFISAIEL</sequence>
<evidence type="ECO:0000313" key="22">
    <source>
        <dbReference type="EMBL" id="PQM37360.1"/>
    </source>
</evidence>
<feature type="transmembrane region" description="Helical" evidence="19">
    <location>
        <begin position="508"/>
        <end position="533"/>
    </location>
</feature>
<dbReference type="InterPro" id="IPR003591">
    <property type="entry name" value="Leu-rich_rpt_typical-subtyp"/>
</dbReference>
<dbReference type="InterPro" id="IPR011009">
    <property type="entry name" value="Kinase-like_dom_sf"/>
</dbReference>
<dbReference type="CDD" id="cd14066">
    <property type="entry name" value="STKc_IRAK"/>
    <property type="match status" value="1"/>
</dbReference>
<evidence type="ECO:0000313" key="23">
    <source>
        <dbReference type="Proteomes" id="UP000250321"/>
    </source>
</evidence>
<dbReference type="PROSITE" id="PS00108">
    <property type="entry name" value="PROTEIN_KINASE_ST"/>
    <property type="match status" value="1"/>
</dbReference>
<keyword evidence="11 22" id="KW-0418">Kinase</keyword>
<keyword evidence="3" id="KW-0723">Serine/threonine-protein kinase</keyword>
<keyword evidence="6" id="KW-0808">Transferase</keyword>
<name>A0A314UIZ3_PRUYE</name>
<feature type="signal peptide" evidence="20">
    <location>
        <begin position="1"/>
        <end position="23"/>
    </location>
</feature>
<dbReference type="InterPro" id="IPR008271">
    <property type="entry name" value="Ser/Thr_kinase_AS"/>
</dbReference>
<evidence type="ECO:0000256" key="17">
    <source>
        <dbReference type="ARBA" id="ARBA00048679"/>
    </source>
</evidence>
<evidence type="ECO:0000256" key="7">
    <source>
        <dbReference type="ARBA" id="ARBA00022692"/>
    </source>
</evidence>
<reference evidence="22 23" key="1">
    <citation type="submission" date="2018-02" db="EMBL/GenBank/DDBJ databases">
        <title>Draft genome of wild Prunus yedoensis var. nudiflora.</title>
        <authorList>
            <person name="Baek S."/>
            <person name="Kim J.-H."/>
            <person name="Choi K."/>
            <person name="Kim G.-B."/>
            <person name="Cho A."/>
            <person name="Jang H."/>
            <person name="Shin C.-H."/>
            <person name="Yu H.-J."/>
            <person name="Mun J.-H."/>
        </authorList>
    </citation>
    <scope>NUCLEOTIDE SEQUENCE [LARGE SCALE GENOMIC DNA]</scope>
    <source>
        <strain evidence="23">cv. Jeju island</strain>
        <tissue evidence="22">Leaf</tissue>
    </source>
</reference>
<evidence type="ECO:0000256" key="11">
    <source>
        <dbReference type="ARBA" id="ARBA00022777"/>
    </source>
</evidence>
<evidence type="ECO:0000259" key="21">
    <source>
        <dbReference type="PROSITE" id="PS50011"/>
    </source>
</evidence>
<evidence type="ECO:0000256" key="8">
    <source>
        <dbReference type="ARBA" id="ARBA00022729"/>
    </source>
</evidence>
<evidence type="ECO:0000256" key="18">
    <source>
        <dbReference type="PROSITE-ProRule" id="PRU10141"/>
    </source>
</evidence>
<dbReference type="PRINTS" id="PR00019">
    <property type="entry name" value="LEURICHRPT"/>
</dbReference>
<dbReference type="Pfam" id="PF13855">
    <property type="entry name" value="LRR_8"/>
    <property type="match status" value="1"/>
</dbReference>
<keyword evidence="23" id="KW-1185">Reference proteome</keyword>
<feature type="transmembrane region" description="Helical" evidence="19">
    <location>
        <begin position="881"/>
        <end position="901"/>
    </location>
</feature>
<keyword evidence="14 19" id="KW-0472">Membrane</keyword>
<gene>
    <name evidence="22" type="ORF">Pyn_40210</name>
</gene>
<feature type="transmembrane region" description="Helical" evidence="19">
    <location>
        <begin position="907"/>
        <end position="923"/>
    </location>
</feature>
<dbReference type="SUPFAM" id="SSF56112">
    <property type="entry name" value="Protein kinase-like (PK-like)"/>
    <property type="match status" value="1"/>
</dbReference>
<evidence type="ECO:0000256" key="5">
    <source>
        <dbReference type="ARBA" id="ARBA00022614"/>
    </source>
</evidence>
<keyword evidence="5" id="KW-0433">Leucine-rich repeat</keyword>
<evidence type="ECO:0000256" key="2">
    <source>
        <dbReference type="ARBA" id="ARBA00012513"/>
    </source>
</evidence>
<comment type="subcellular location">
    <subcellularLocation>
        <location evidence="1">Membrane</location>
        <topology evidence="1">Single-pass membrane protein</topology>
    </subcellularLocation>
</comment>
<dbReference type="SUPFAM" id="SSF52058">
    <property type="entry name" value="L domain-like"/>
    <property type="match status" value="1"/>
</dbReference>
<dbReference type="SMART" id="SM00369">
    <property type="entry name" value="LRR_TYP"/>
    <property type="match status" value="2"/>
</dbReference>
<dbReference type="FunFam" id="3.80.10.10:FF:000129">
    <property type="entry name" value="Leucine-rich repeat receptor-like kinase"/>
    <property type="match status" value="1"/>
</dbReference>
<dbReference type="FunFam" id="3.30.200.20:FF:000394">
    <property type="entry name" value="Leucine-rich repeat receptor-like protein kinase"/>
    <property type="match status" value="1"/>
</dbReference>
<dbReference type="GO" id="GO:0005524">
    <property type="term" value="F:ATP binding"/>
    <property type="evidence" value="ECO:0007669"/>
    <property type="project" value="UniProtKB-UniRule"/>
</dbReference>
<dbReference type="InterPro" id="IPR001245">
    <property type="entry name" value="Ser-Thr/Tyr_kinase_cat_dom"/>
</dbReference>
<feature type="chain" id="PRO_5016259947" description="non-specific serine/threonine protein kinase" evidence="20">
    <location>
        <begin position="24"/>
        <end position="1071"/>
    </location>
</feature>
<dbReference type="PANTHER" id="PTHR45631:SF202">
    <property type="entry name" value="SENESCENCE-INDUCED RECEPTOR-LIKE SERINE_THREONINE-PROTEIN KINASE"/>
    <property type="match status" value="1"/>
</dbReference>
<evidence type="ECO:0000256" key="20">
    <source>
        <dbReference type="SAM" id="SignalP"/>
    </source>
</evidence>
<keyword evidence="15 22" id="KW-0675">Receptor</keyword>
<evidence type="ECO:0000256" key="9">
    <source>
        <dbReference type="ARBA" id="ARBA00022737"/>
    </source>
</evidence>
<keyword evidence="12 18" id="KW-0067">ATP-binding</keyword>
<dbReference type="Pfam" id="PF07714">
    <property type="entry name" value="PK_Tyr_Ser-Thr"/>
    <property type="match status" value="1"/>
</dbReference>
<evidence type="ECO:0000256" key="15">
    <source>
        <dbReference type="ARBA" id="ARBA00023170"/>
    </source>
</evidence>
<keyword evidence="8 20" id="KW-0732">Signal</keyword>
<evidence type="ECO:0000256" key="4">
    <source>
        <dbReference type="ARBA" id="ARBA00022553"/>
    </source>
</evidence>
<dbReference type="InterPro" id="IPR024788">
    <property type="entry name" value="Malectin-like_Carb-bd_dom"/>
</dbReference>
<evidence type="ECO:0000256" key="13">
    <source>
        <dbReference type="ARBA" id="ARBA00022989"/>
    </source>
</evidence>
<dbReference type="Gene3D" id="1.10.510.10">
    <property type="entry name" value="Transferase(Phosphotransferase) domain 1"/>
    <property type="match status" value="1"/>
</dbReference>
<comment type="catalytic activity">
    <reaction evidence="16">
        <text>L-threonyl-[protein] + ATP = O-phospho-L-threonyl-[protein] + ADP + H(+)</text>
        <dbReference type="Rhea" id="RHEA:46608"/>
        <dbReference type="Rhea" id="RHEA-COMP:11060"/>
        <dbReference type="Rhea" id="RHEA-COMP:11605"/>
        <dbReference type="ChEBI" id="CHEBI:15378"/>
        <dbReference type="ChEBI" id="CHEBI:30013"/>
        <dbReference type="ChEBI" id="CHEBI:30616"/>
        <dbReference type="ChEBI" id="CHEBI:61977"/>
        <dbReference type="ChEBI" id="CHEBI:456216"/>
        <dbReference type="EC" id="2.7.11.1"/>
    </reaction>
</comment>
<dbReference type="Pfam" id="PF12819">
    <property type="entry name" value="Malectin_like"/>
    <property type="match status" value="2"/>
</dbReference>
<dbReference type="AlphaFoldDB" id="A0A314UIZ3"/>
<evidence type="ECO:0000256" key="1">
    <source>
        <dbReference type="ARBA" id="ARBA00004167"/>
    </source>
</evidence>
<evidence type="ECO:0000256" key="3">
    <source>
        <dbReference type="ARBA" id="ARBA00022527"/>
    </source>
</evidence>
<keyword evidence="10 18" id="KW-0547">Nucleotide-binding</keyword>
<dbReference type="InterPro" id="IPR032675">
    <property type="entry name" value="LRR_dom_sf"/>
</dbReference>
<dbReference type="PROSITE" id="PS50011">
    <property type="entry name" value="PROTEIN_KINASE_DOM"/>
    <property type="match status" value="1"/>
</dbReference>
<dbReference type="InterPro" id="IPR000719">
    <property type="entry name" value="Prot_kinase_dom"/>
</dbReference>
<dbReference type="Gene3D" id="2.60.120.430">
    <property type="entry name" value="Galactose-binding lectin"/>
    <property type="match status" value="1"/>
</dbReference>
<dbReference type="GO" id="GO:0016020">
    <property type="term" value="C:membrane"/>
    <property type="evidence" value="ECO:0007669"/>
    <property type="project" value="UniProtKB-SubCell"/>
</dbReference>
<dbReference type="Gene3D" id="3.30.200.20">
    <property type="entry name" value="Phosphorylase Kinase, domain 1"/>
    <property type="match status" value="1"/>
</dbReference>
<dbReference type="InterPro" id="IPR017441">
    <property type="entry name" value="Protein_kinase_ATP_BS"/>
</dbReference>
<accession>A0A314UIZ3</accession>
<comment type="caution">
    <text evidence="22">The sequence shown here is derived from an EMBL/GenBank/DDBJ whole genome shotgun (WGS) entry which is preliminary data.</text>
</comment>
<dbReference type="EC" id="2.7.11.1" evidence="2"/>
<dbReference type="PROSITE" id="PS00107">
    <property type="entry name" value="PROTEIN_KINASE_ATP"/>
    <property type="match status" value="1"/>
</dbReference>
<evidence type="ECO:0000256" key="12">
    <source>
        <dbReference type="ARBA" id="ARBA00022840"/>
    </source>
</evidence>